<gene>
    <name evidence="2" type="ORF">FI836_01595</name>
</gene>
<protein>
    <submittedName>
        <fullName evidence="2">DUF1539 domain-containing protein</fullName>
    </submittedName>
</protein>
<evidence type="ECO:0000313" key="2">
    <source>
        <dbReference type="EMBL" id="QDE37007.1"/>
    </source>
</evidence>
<evidence type="ECO:0000313" key="3">
    <source>
        <dbReference type="Proteomes" id="UP000320536"/>
    </source>
</evidence>
<dbReference type="Pfam" id="PF07560">
    <property type="entry name" value="DUF1539"/>
    <property type="match status" value="1"/>
</dbReference>
<accession>A0ABX5VXL9</accession>
<keyword evidence="3" id="KW-1185">Reference proteome</keyword>
<sequence>MSKDILSLTPILSPFLTSLETASCEKISCNYKKLIRPIHNLHCWDSGWENIMNYLTIVLSEDPSHPDAETFPIMMHPPHSISRRSHDFCGKNSPLLMKFLRMQICADRLGVKQFAGLLIICTIQELLEETRYSCGCKCLKNTYSHNNNSLHMKRNGIKLMA</sequence>
<name>A0ABX5VXL9_9CHLA</name>
<dbReference type="EMBL" id="CP041038">
    <property type="protein sequence ID" value="QDE37007.1"/>
    <property type="molecule type" value="Genomic_DNA"/>
</dbReference>
<proteinExistence type="predicted"/>
<dbReference type="InterPro" id="IPR011436">
    <property type="entry name" value="DUF1539"/>
</dbReference>
<reference evidence="2 3" key="1">
    <citation type="journal article" date="2020" name="Data Brief">
        <title>Data of de novo genome assembly of the Chlamydia psittaci strain isolated from the livestock in Volga Region, Russian Federation.</title>
        <authorList>
            <person name="Feodorova V.A."/>
            <person name="Zaitsev S.S."/>
            <person name="Khizhnyakova M.A."/>
            <person name="Saltykov Y.V."/>
            <person name="Evstifeev V.V."/>
            <person name="Khusainov F.M."/>
            <person name="Yakovlev S.I."/>
            <person name="Larionova O.S."/>
            <person name="Motin V.L."/>
        </authorList>
    </citation>
    <scope>NUCLEOTIDE SEQUENCE [LARGE SCALE GENOMIC DNA]</scope>
    <source>
        <strain evidence="2 3">Rostinovo-70</strain>
    </source>
</reference>
<feature type="domain" description="DUF1539" evidence="1">
    <location>
        <begin position="10"/>
        <end position="76"/>
    </location>
</feature>
<dbReference type="Proteomes" id="UP000320536">
    <property type="component" value="Chromosome"/>
</dbReference>
<organism evidence="2 3">
    <name type="scientific">Chlamydophila parapsittaci</name>
    <dbReference type="NCBI Taxonomy" id="344886"/>
    <lineage>
        <taxon>Bacteria</taxon>
        <taxon>Pseudomonadati</taxon>
        <taxon>Chlamydiota</taxon>
        <taxon>Chlamydiia</taxon>
        <taxon>Chlamydiales</taxon>
        <taxon>Chlamydiaceae</taxon>
        <taxon>Chlamydia/Chlamydophila group</taxon>
        <taxon>Chlamydia</taxon>
    </lineage>
</organism>
<evidence type="ECO:0000259" key="1">
    <source>
        <dbReference type="Pfam" id="PF07560"/>
    </source>
</evidence>